<dbReference type="EMBL" id="QGNW01000170">
    <property type="protein sequence ID" value="RVW88838.1"/>
    <property type="molecule type" value="Genomic_DNA"/>
</dbReference>
<name>A0A438HWK7_VITVI</name>
<dbReference type="SUPFAM" id="SSF52058">
    <property type="entry name" value="L domain-like"/>
    <property type="match status" value="1"/>
</dbReference>
<evidence type="ECO:0000313" key="6">
    <source>
        <dbReference type="Proteomes" id="UP000288805"/>
    </source>
</evidence>
<evidence type="ECO:0000313" key="5">
    <source>
        <dbReference type="EMBL" id="RVW88838.1"/>
    </source>
</evidence>
<evidence type="ECO:0000256" key="3">
    <source>
        <dbReference type="SAM" id="MobiDB-lite"/>
    </source>
</evidence>
<dbReference type="InterPro" id="IPR046959">
    <property type="entry name" value="PRK1-6/SRF4-like"/>
</dbReference>
<dbReference type="Gene3D" id="3.80.10.10">
    <property type="entry name" value="Ribonuclease Inhibitor"/>
    <property type="match status" value="1"/>
</dbReference>
<dbReference type="AlphaFoldDB" id="A0A438HWK7"/>
<reference evidence="5 6" key="1">
    <citation type="journal article" date="2018" name="PLoS Genet.">
        <title>Population sequencing reveals clonal diversity and ancestral inbreeding in the grapevine cultivar Chardonnay.</title>
        <authorList>
            <person name="Roach M.J."/>
            <person name="Johnson D.L."/>
            <person name="Bohlmann J."/>
            <person name="van Vuuren H.J."/>
            <person name="Jones S.J."/>
            <person name="Pretorius I.S."/>
            <person name="Schmidt S.A."/>
            <person name="Borneman A.R."/>
        </authorList>
    </citation>
    <scope>NUCLEOTIDE SEQUENCE [LARGE SCALE GENOMIC DNA]</scope>
    <source>
        <strain evidence="6">cv. Chardonnay</strain>
        <tissue evidence="5">Leaf</tissue>
    </source>
</reference>
<protein>
    <submittedName>
        <fullName evidence="5">Pollen receptor-like kinase 4</fullName>
    </submittedName>
</protein>
<gene>
    <name evidence="5" type="primary">PRK4</name>
    <name evidence="5" type="ORF">CK203_034642</name>
</gene>
<keyword evidence="2" id="KW-0677">Repeat</keyword>
<dbReference type="InterPro" id="IPR013210">
    <property type="entry name" value="LRR_N_plant-typ"/>
</dbReference>
<keyword evidence="5" id="KW-0418">Kinase</keyword>
<keyword evidence="5" id="KW-0675">Receptor</keyword>
<evidence type="ECO:0000256" key="1">
    <source>
        <dbReference type="ARBA" id="ARBA00022614"/>
    </source>
</evidence>
<dbReference type="InterPro" id="IPR001611">
    <property type="entry name" value="Leu-rich_rpt"/>
</dbReference>
<dbReference type="Proteomes" id="UP000288805">
    <property type="component" value="Unassembled WGS sequence"/>
</dbReference>
<feature type="compositionally biased region" description="Basic and acidic residues" evidence="3">
    <location>
        <begin position="38"/>
        <end position="53"/>
    </location>
</feature>
<feature type="region of interest" description="Disordered" evidence="3">
    <location>
        <begin position="33"/>
        <end position="72"/>
    </location>
</feature>
<dbReference type="InterPro" id="IPR032675">
    <property type="entry name" value="LRR_dom_sf"/>
</dbReference>
<dbReference type="Pfam" id="PF08263">
    <property type="entry name" value="LRRNT_2"/>
    <property type="match status" value="1"/>
</dbReference>
<dbReference type="Pfam" id="PF13855">
    <property type="entry name" value="LRR_8"/>
    <property type="match status" value="1"/>
</dbReference>
<evidence type="ECO:0000256" key="2">
    <source>
        <dbReference type="ARBA" id="ARBA00022737"/>
    </source>
</evidence>
<dbReference type="PANTHER" id="PTHR48007">
    <property type="entry name" value="LEUCINE-RICH REPEAT RECEPTOR-LIKE PROTEIN KINASE PXC1"/>
    <property type="match status" value="1"/>
</dbReference>
<organism evidence="5 6">
    <name type="scientific">Vitis vinifera</name>
    <name type="common">Grape</name>
    <dbReference type="NCBI Taxonomy" id="29760"/>
    <lineage>
        <taxon>Eukaryota</taxon>
        <taxon>Viridiplantae</taxon>
        <taxon>Streptophyta</taxon>
        <taxon>Embryophyta</taxon>
        <taxon>Tracheophyta</taxon>
        <taxon>Spermatophyta</taxon>
        <taxon>Magnoliopsida</taxon>
        <taxon>eudicotyledons</taxon>
        <taxon>Gunneridae</taxon>
        <taxon>Pentapetalae</taxon>
        <taxon>rosids</taxon>
        <taxon>Vitales</taxon>
        <taxon>Vitaceae</taxon>
        <taxon>Viteae</taxon>
        <taxon>Vitis</taxon>
    </lineage>
</organism>
<feature type="domain" description="Leucine-rich repeat-containing N-terminal plant-type" evidence="4">
    <location>
        <begin position="89"/>
        <end position="129"/>
    </location>
</feature>
<dbReference type="PANTHER" id="PTHR48007:SF64">
    <property type="entry name" value="POLLEN RECEPTOR-LIKE KINASE 1"/>
    <property type="match status" value="1"/>
</dbReference>
<accession>A0A438HWK7</accession>
<evidence type="ECO:0000259" key="4">
    <source>
        <dbReference type="Pfam" id="PF08263"/>
    </source>
</evidence>
<dbReference type="Pfam" id="PF00560">
    <property type="entry name" value="LRR_1"/>
    <property type="match status" value="1"/>
</dbReference>
<keyword evidence="5" id="KW-0808">Transferase</keyword>
<sequence length="275" mass="29929">MEDMVGDGGQSPAVEETVGWRWRWCRCSGVAGSNGEMGSHHGDEREREKEEKQKRNKGVAGAREATASGTTGSDMRVVHINVASDAKPSQSEILLEFKNSLRNVTALGSWNTSTTPCGGSPGGWVGVICINGDVWGLQLEGMGLMGTIDMDTLAKLPHLRGISFMNNHFDGAIPKIKKLSALKSVFLSNNQFSGEIEDDAFSGMVSLKKVHLAHNKFSGGVPESLALLPRILELRLEGNHFKGQIPEFRATQLQSFNISNNNLEGPIPESLRRWS</sequence>
<comment type="caution">
    <text evidence="5">The sequence shown here is derived from an EMBL/GenBank/DDBJ whole genome shotgun (WGS) entry which is preliminary data.</text>
</comment>
<proteinExistence type="predicted"/>
<dbReference type="GO" id="GO:0016301">
    <property type="term" value="F:kinase activity"/>
    <property type="evidence" value="ECO:0007669"/>
    <property type="project" value="UniProtKB-KW"/>
</dbReference>
<keyword evidence="1" id="KW-0433">Leucine-rich repeat</keyword>